<evidence type="ECO:0000313" key="5">
    <source>
        <dbReference type="Proteomes" id="UP000230605"/>
    </source>
</evidence>
<feature type="region of interest" description="Disordered" evidence="1">
    <location>
        <begin position="98"/>
        <end position="126"/>
    </location>
</feature>
<dbReference type="EMBL" id="LKMD01000103">
    <property type="protein sequence ID" value="PIA96256.1"/>
    <property type="molecule type" value="Genomic_DNA"/>
</dbReference>
<accession>A0A2G5HUP0</accession>
<feature type="chain" id="PRO_5013821485" evidence="2">
    <location>
        <begin position="20"/>
        <end position="359"/>
    </location>
</feature>
<sequence>MLCSIHILTSLLAIRAVEGSVLAERHTAVPINLQFSVPGSIFSALSNGNFLSNYLRKETQSGSNRGQSYNNLDIKQLAQGLFVIDRFLSEGPDAAARLGATFSGGPGEGKVPSTSPVNNNPDDESIYSEHTAAGAAGPNGADDSSLSAGGFANGLAAFAAGVLYGPRFRRGAACNNLGPGRTDPDPRRQAAAEVFGSILAPGFGGSTTADCDANYQEFVKPTTGPVVVVTAQVSGVKMARTVSQATSTFSTTLVWPINNPSANKTFGYDGCSTCMAGVSSRNRRVPFYEGRSTSRVQGAPDYLPEGGVKAVVSCNGISAPQQKSKVVYTIKIKGTFTRAKGFVGALTVKKTSSVAASCK</sequence>
<feature type="signal peptide" evidence="2">
    <location>
        <begin position="1"/>
        <end position="19"/>
    </location>
</feature>
<reference evidence="4 6" key="2">
    <citation type="submission" date="2023-09" db="EMBL/GenBank/DDBJ databases">
        <title>Complete-Gapless Cercospora beticola genome.</title>
        <authorList>
            <person name="Wyatt N.A."/>
            <person name="Spanner R.E."/>
            <person name="Bolton M.D."/>
        </authorList>
    </citation>
    <scope>NUCLEOTIDE SEQUENCE [LARGE SCALE GENOMIC DNA]</scope>
    <source>
        <strain evidence="4">Cb09-40</strain>
    </source>
</reference>
<keyword evidence="2" id="KW-0732">Signal</keyword>
<organism evidence="3 5">
    <name type="scientific">Cercospora beticola</name>
    <name type="common">Sugarbeet leaf spot fungus</name>
    <dbReference type="NCBI Taxonomy" id="122368"/>
    <lineage>
        <taxon>Eukaryota</taxon>
        <taxon>Fungi</taxon>
        <taxon>Dikarya</taxon>
        <taxon>Ascomycota</taxon>
        <taxon>Pezizomycotina</taxon>
        <taxon>Dothideomycetes</taxon>
        <taxon>Dothideomycetidae</taxon>
        <taxon>Mycosphaerellales</taxon>
        <taxon>Mycosphaerellaceae</taxon>
        <taxon>Cercospora</taxon>
    </lineage>
</organism>
<gene>
    <name evidence="3" type="ORF">CB0940_10386</name>
    <name evidence="4" type="ORF">RHO25_011763</name>
</gene>
<reference evidence="3 5" key="1">
    <citation type="submission" date="2015-10" db="EMBL/GenBank/DDBJ databases">
        <title>The cercosporin biosynthetic gene cluster was horizontally transferred to several fungal lineages and shown to be expanded in Cercospora beticola based on microsynteny with recipient genomes.</title>
        <authorList>
            <person name="De Jonge R."/>
            <person name="Ebert M.K."/>
            <person name="Suttle J.C."/>
            <person name="Jurick Ii W.M."/>
            <person name="Secor G.A."/>
            <person name="Thomma B.P."/>
            <person name="Van De Peer Y."/>
            <person name="Bolton M.D."/>
        </authorList>
    </citation>
    <scope>NUCLEOTIDE SEQUENCE [LARGE SCALE GENOMIC DNA]</scope>
    <source>
        <strain evidence="3 5">09-40</strain>
    </source>
</reference>
<dbReference type="Proteomes" id="UP001302367">
    <property type="component" value="Chromosome 8"/>
</dbReference>
<evidence type="ECO:0000313" key="4">
    <source>
        <dbReference type="EMBL" id="WPB07103.1"/>
    </source>
</evidence>
<dbReference type="Proteomes" id="UP000230605">
    <property type="component" value="Chromosome 8"/>
</dbReference>
<name>A0A2G5HUP0_CERBT</name>
<keyword evidence="6" id="KW-1185">Reference proteome</keyword>
<evidence type="ECO:0000256" key="1">
    <source>
        <dbReference type="SAM" id="MobiDB-lite"/>
    </source>
</evidence>
<evidence type="ECO:0000256" key="2">
    <source>
        <dbReference type="SAM" id="SignalP"/>
    </source>
</evidence>
<dbReference type="OrthoDB" id="3648876at2759"/>
<dbReference type="EMBL" id="CP134191">
    <property type="protein sequence ID" value="WPB07103.1"/>
    <property type="molecule type" value="Genomic_DNA"/>
</dbReference>
<proteinExistence type="predicted"/>
<protein>
    <submittedName>
        <fullName evidence="3">Uncharacterized protein</fullName>
    </submittedName>
</protein>
<dbReference type="AlphaFoldDB" id="A0A2G5HUP0"/>
<evidence type="ECO:0000313" key="3">
    <source>
        <dbReference type="EMBL" id="PIA96256.1"/>
    </source>
</evidence>
<evidence type="ECO:0000313" key="6">
    <source>
        <dbReference type="Proteomes" id="UP001302367"/>
    </source>
</evidence>